<dbReference type="NCBIfam" id="NF007440">
    <property type="entry name" value="PRK09987.1"/>
    <property type="match status" value="1"/>
</dbReference>
<dbReference type="InterPro" id="IPR036291">
    <property type="entry name" value="NAD(P)-bd_dom_sf"/>
</dbReference>
<dbReference type="UniPathway" id="UPA00124"/>
<evidence type="ECO:0000256" key="1">
    <source>
        <dbReference type="ARBA" id="ARBA00004781"/>
    </source>
</evidence>
<dbReference type="Gene3D" id="3.90.25.10">
    <property type="entry name" value="UDP-galactose 4-epimerase, domain 1"/>
    <property type="match status" value="1"/>
</dbReference>
<name>A0A0N7KW88_9ENTR</name>
<dbReference type="GO" id="GO:0009243">
    <property type="term" value="P:O antigen biosynthetic process"/>
    <property type="evidence" value="ECO:0007669"/>
    <property type="project" value="UniProtKB-UniPathway"/>
</dbReference>
<evidence type="ECO:0000256" key="4">
    <source>
        <dbReference type="ARBA" id="ARBA00017099"/>
    </source>
</evidence>
<comment type="similarity">
    <text evidence="2 6">Belongs to the dTDP-4-dehydrorhamnose reductase family.</text>
</comment>
<comment type="pathway">
    <text evidence="1 6">Carbohydrate biosynthesis; dTDP-L-rhamnose biosynthesis.</text>
</comment>
<reference evidence="8" key="2">
    <citation type="journal article" date="2015" name="Sci. Rep.">
        <title>Genetic analysis of capsular polysaccharide synthesis gene clusters in 79 capsular types of Klebsiella spp.</title>
        <authorList>
            <person name="Pan Y.J."/>
            <person name="Lin T.L."/>
            <person name="Chen C.T."/>
            <person name="Chen Y.Y."/>
            <person name="Hsieh P.F."/>
            <person name="Hsu C.R."/>
            <person name="Wu M.C."/>
            <person name="Wang J.T."/>
        </authorList>
    </citation>
    <scope>NUCLEOTIDE SEQUENCE</scope>
    <source>
        <strain evidence="8">2812/50</strain>
    </source>
</reference>
<dbReference type="GO" id="GO:0008831">
    <property type="term" value="F:dTDP-4-dehydrorhamnose reductase activity"/>
    <property type="evidence" value="ECO:0007669"/>
    <property type="project" value="UniProtKB-EC"/>
</dbReference>
<dbReference type="EMBL" id="AB924561">
    <property type="protein sequence ID" value="BAT23441.1"/>
    <property type="molecule type" value="Genomic_DNA"/>
</dbReference>
<gene>
    <name evidence="8" type="primary">rmlD</name>
</gene>
<evidence type="ECO:0000256" key="2">
    <source>
        <dbReference type="ARBA" id="ARBA00010944"/>
    </source>
</evidence>
<dbReference type="InterPro" id="IPR005913">
    <property type="entry name" value="dTDP_dehydrorham_reduct"/>
</dbReference>
<dbReference type="AlphaFoldDB" id="A0A0N7KW88"/>
<evidence type="ECO:0000259" key="7">
    <source>
        <dbReference type="Pfam" id="PF04321"/>
    </source>
</evidence>
<dbReference type="GO" id="GO:0019305">
    <property type="term" value="P:dTDP-rhamnose biosynthetic process"/>
    <property type="evidence" value="ECO:0007669"/>
    <property type="project" value="UniProtKB-UniPathway"/>
</dbReference>
<keyword evidence="6" id="KW-0560">Oxidoreductase</keyword>
<reference evidence="8" key="1">
    <citation type="submission" date="2014-04" db="EMBL/GenBank/DDBJ databases">
        <authorList>
            <person name="Harrison E."/>
        </authorList>
    </citation>
    <scope>NUCLEOTIDE SEQUENCE</scope>
    <source>
        <strain evidence="8">2812/50</strain>
    </source>
</reference>
<feature type="domain" description="RmlD-like substrate binding" evidence="7">
    <location>
        <begin position="15"/>
        <end position="307"/>
    </location>
</feature>
<evidence type="ECO:0000313" key="8">
    <source>
        <dbReference type="EMBL" id="BAT23441.1"/>
    </source>
</evidence>
<dbReference type="Gene3D" id="3.40.50.720">
    <property type="entry name" value="NAD(P)-binding Rossmann-like Domain"/>
    <property type="match status" value="1"/>
</dbReference>
<dbReference type="EC" id="1.1.1.133" evidence="3 6"/>
<dbReference type="NCBIfam" id="TIGR01214">
    <property type="entry name" value="rmlD"/>
    <property type="match status" value="1"/>
</dbReference>
<dbReference type="PANTHER" id="PTHR10491:SF4">
    <property type="entry name" value="METHIONINE ADENOSYLTRANSFERASE 2 SUBUNIT BETA"/>
    <property type="match status" value="1"/>
</dbReference>
<evidence type="ECO:0000256" key="3">
    <source>
        <dbReference type="ARBA" id="ARBA00012929"/>
    </source>
</evidence>
<comment type="function">
    <text evidence="6">Catalyzes the reduction of dTDP-6-deoxy-L-lyxo-4-hexulose to yield dTDP-L-rhamnose.</text>
</comment>
<sequence>MKTEPARPLKENNKMKILLIGKNGQVGWELQRSLSTLGDVVAVDYFDKELCGDLTNLDGIAKTVRTVRPDVVVNAAAHTAVDKAESERELSDLLNDKGVAVLAAESAKLGALMVHYSTDYVFDGAGSHYRREDEATGPLNVYGETKRAGELALEQGNPRHLIFRTSWVYATRGANFAKTMLRLAGEKETLSIIDDQHGAPTGAELLADCTATAIRETLRDPALAGTYHLVASGETSWCDYARYVFEVARAHGAELAVQEVKGIPTTAYPTPAKRPLNSRLSNEKFQQAFGVTLPDWRQGVARVVTEVLGK</sequence>
<keyword evidence="6" id="KW-0521">NADP</keyword>
<dbReference type="SUPFAM" id="SSF51735">
    <property type="entry name" value="NAD(P)-binding Rossmann-fold domains"/>
    <property type="match status" value="1"/>
</dbReference>
<dbReference type="Pfam" id="PF04321">
    <property type="entry name" value="RmlD_sub_bind"/>
    <property type="match status" value="1"/>
</dbReference>
<comment type="catalytic activity">
    <reaction evidence="5 6">
        <text>dTDP-beta-L-rhamnose + NADP(+) = dTDP-4-dehydro-beta-L-rhamnose + NADPH + H(+)</text>
        <dbReference type="Rhea" id="RHEA:21796"/>
        <dbReference type="ChEBI" id="CHEBI:15378"/>
        <dbReference type="ChEBI" id="CHEBI:57510"/>
        <dbReference type="ChEBI" id="CHEBI:57783"/>
        <dbReference type="ChEBI" id="CHEBI:58349"/>
        <dbReference type="ChEBI" id="CHEBI:62830"/>
        <dbReference type="EC" id="1.1.1.133"/>
    </reaction>
</comment>
<dbReference type="UniPathway" id="UPA00281"/>
<organism evidence="8">
    <name type="scientific">Klebsiella sp. 2812/50</name>
    <dbReference type="NCBI Taxonomy" id="1497801"/>
    <lineage>
        <taxon>Bacteria</taxon>
        <taxon>Pseudomonadati</taxon>
        <taxon>Pseudomonadota</taxon>
        <taxon>Gammaproteobacteria</taxon>
        <taxon>Enterobacterales</taxon>
        <taxon>Enterobacteriaceae</taxon>
        <taxon>Klebsiella/Raoultella group</taxon>
        <taxon>Klebsiella</taxon>
    </lineage>
</organism>
<dbReference type="PANTHER" id="PTHR10491">
    <property type="entry name" value="DTDP-4-DEHYDRORHAMNOSE REDUCTASE"/>
    <property type="match status" value="1"/>
</dbReference>
<protein>
    <recommendedName>
        <fullName evidence="4 6">dTDP-4-dehydrorhamnose reductase</fullName>
        <ecNumber evidence="3 6">1.1.1.133</ecNumber>
    </recommendedName>
</protein>
<dbReference type="GO" id="GO:0005829">
    <property type="term" value="C:cytosol"/>
    <property type="evidence" value="ECO:0007669"/>
    <property type="project" value="TreeGrafter"/>
</dbReference>
<dbReference type="CDD" id="cd05254">
    <property type="entry name" value="dTDP_HR_like_SDR_e"/>
    <property type="match status" value="1"/>
</dbReference>
<evidence type="ECO:0000256" key="5">
    <source>
        <dbReference type="ARBA" id="ARBA00048200"/>
    </source>
</evidence>
<proteinExistence type="inferred from homology"/>
<dbReference type="InterPro" id="IPR029903">
    <property type="entry name" value="RmlD-like-bd"/>
</dbReference>
<comment type="cofactor">
    <cofactor evidence="6">
        <name>Mg(2+)</name>
        <dbReference type="ChEBI" id="CHEBI:18420"/>
    </cofactor>
    <text evidence="6">Binds 1 Mg(2+) ion per monomer.</text>
</comment>
<accession>A0A0N7KW88</accession>
<evidence type="ECO:0000256" key="6">
    <source>
        <dbReference type="RuleBase" id="RU364082"/>
    </source>
</evidence>